<evidence type="ECO:0000313" key="2">
    <source>
        <dbReference type="EMBL" id="ODN43945.1"/>
    </source>
</evidence>
<keyword evidence="3" id="KW-1185">Reference proteome</keyword>
<keyword evidence="1" id="KW-0812">Transmembrane</keyword>
<feature type="transmembrane region" description="Helical" evidence="1">
    <location>
        <begin position="52"/>
        <end position="71"/>
    </location>
</feature>
<reference evidence="2 3" key="1">
    <citation type="submission" date="2016-08" db="EMBL/GenBank/DDBJ databases">
        <title>Draft genome sequence of Candidatus Piscirickettsia litoralis, from seawater.</title>
        <authorList>
            <person name="Wan X."/>
            <person name="Lee A.J."/>
            <person name="Hou S."/>
            <person name="Donachie S.P."/>
        </authorList>
    </citation>
    <scope>NUCLEOTIDE SEQUENCE [LARGE SCALE GENOMIC DNA]</scope>
    <source>
        <strain evidence="2 3">Y2</strain>
    </source>
</reference>
<evidence type="ECO:0000313" key="3">
    <source>
        <dbReference type="Proteomes" id="UP000094329"/>
    </source>
</evidence>
<keyword evidence="1" id="KW-1133">Transmembrane helix</keyword>
<sequence length="82" mass="9672">MIESDANYYNIQFDKINNKHNEEGQAIGEFNHQTRLLKVERFFHDHKSKIKYLQLIMLVLFLVLTIVPLFTTRPSASDTIFS</sequence>
<name>A0ABX3A941_9GAMM</name>
<evidence type="ECO:0000256" key="1">
    <source>
        <dbReference type="SAM" id="Phobius"/>
    </source>
</evidence>
<dbReference type="EMBL" id="MDTU01000001">
    <property type="protein sequence ID" value="ODN43945.1"/>
    <property type="molecule type" value="Genomic_DNA"/>
</dbReference>
<accession>A0ABX3A941</accession>
<protein>
    <submittedName>
        <fullName evidence="2">Uncharacterized protein</fullName>
    </submittedName>
</protein>
<proteinExistence type="predicted"/>
<keyword evidence="1" id="KW-0472">Membrane</keyword>
<organism evidence="2 3">
    <name type="scientific">Piscirickettsia litoralis</name>
    <dbReference type="NCBI Taxonomy" id="1891921"/>
    <lineage>
        <taxon>Bacteria</taxon>
        <taxon>Pseudomonadati</taxon>
        <taxon>Pseudomonadota</taxon>
        <taxon>Gammaproteobacteria</taxon>
        <taxon>Thiotrichales</taxon>
        <taxon>Piscirickettsiaceae</taxon>
        <taxon>Piscirickettsia</taxon>
    </lineage>
</organism>
<dbReference type="Proteomes" id="UP000094329">
    <property type="component" value="Unassembled WGS sequence"/>
</dbReference>
<gene>
    <name evidence="2" type="ORF">BGC07_14945</name>
</gene>
<comment type="caution">
    <text evidence="2">The sequence shown here is derived from an EMBL/GenBank/DDBJ whole genome shotgun (WGS) entry which is preliminary data.</text>
</comment>